<evidence type="ECO:0000256" key="2">
    <source>
        <dbReference type="SAM" id="SignalP"/>
    </source>
</evidence>
<evidence type="ECO:0000256" key="1">
    <source>
        <dbReference type="ARBA" id="ARBA00022729"/>
    </source>
</evidence>
<dbReference type="PANTHER" id="PTHR35936:SF17">
    <property type="entry name" value="ARGININE-BINDING EXTRACELLULAR PROTEIN ARTP"/>
    <property type="match status" value="1"/>
</dbReference>
<feature type="chain" id="PRO_5045962546" evidence="2">
    <location>
        <begin position="29"/>
        <end position="291"/>
    </location>
</feature>
<name>A0ABU0JER9_9HYPH</name>
<dbReference type="SUPFAM" id="SSF53850">
    <property type="entry name" value="Periplasmic binding protein-like II"/>
    <property type="match status" value="1"/>
</dbReference>
<feature type="domain" description="Solute-binding protein family 3/N-terminal" evidence="3">
    <location>
        <begin position="39"/>
        <end position="273"/>
    </location>
</feature>
<dbReference type="Pfam" id="PF00497">
    <property type="entry name" value="SBP_bac_3"/>
    <property type="match status" value="1"/>
</dbReference>
<dbReference type="InterPro" id="IPR014337">
    <property type="entry name" value="Ectoine_EhuB"/>
</dbReference>
<keyword evidence="5" id="KW-1185">Reference proteome</keyword>
<dbReference type="PANTHER" id="PTHR35936">
    <property type="entry name" value="MEMBRANE-BOUND LYTIC MUREIN TRANSGLYCOSYLASE F"/>
    <property type="match status" value="1"/>
</dbReference>
<accession>A0ABU0JER9</accession>
<dbReference type="EMBL" id="JAUSVX010000011">
    <property type="protein sequence ID" value="MDQ0472110.1"/>
    <property type="molecule type" value="Genomic_DNA"/>
</dbReference>
<dbReference type="SMART" id="SM00062">
    <property type="entry name" value="PBPb"/>
    <property type="match status" value="1"/>
</dbReference>
<gene>
    <name evidence="4" type="ORF">QO011_005139</name>
</gene>
<evidence type="ECO:0000313" key="5">
    <source>
        <dbReference type="Proteomes" id="UP001242480"/>
    </source>
</evidence>
<dbReference type="Gene3D" id="3.40.190.10">
    <property type="entry name" value="Periplasmic binding protein-like II"/>
    <property type="match status" value="2"/>
</dbReference>
<reference evidence="4 5" key="1">
    <citation type="submission" date="2023-07" db="EMBL/GenBank/DDBJ databases">
        <title>Genomic Encyclopedia of Type Strains, Phase IV (KMG-IV): sequencing the most valuable type-strain genomes for metagenomic binning, comparative biology and taxonomic classification.</title>
        <authorList>
            <person name="Goeker M."/>
        </authorList>
    </citation>
    <scope>NUCLEOTIDE SEQUENCE [LARGE SCALE GENOMIC DNA]</scope>
    <source>
        <strain evidence="4 5">DSM 19619</strain>
    </source>
</reference>
<dbReference type="Proteomes" id="UP001242480">
    <property type="component" value="Unassembled WGS sequence"/>
</dbReference>
<dbReference type="NCBIfam" id="TIGR02995">
    <property type="entry name" value="ectoine_ehuB"/>
    <property type="match status" value="1"/>
</dbReference>
<proteinExistence type="predicted"/>
<dbReference type="InterPro" id="IPR001638">
    <property type="entry name" value="Solute-binding_3/MltF_N"/>
</dbReference>
<evidence type="ECO:0000259" key="3">
    <source>
        <dbReference type="SMART" id="SM00062"/>
    </source>
</evidence>
<protein>
    <submittedName>
        <fullName evidence="4">Polar amino acid transport system substrate-binding protein</fullName>
    </submittedName>
</protein>
<evidence type="ECO:0000313" key="4">
    <source>
        <dbReference type="EMBL" id="MDQ0472110.1"/>
    </source>
</evidence>
<comment type="caution">
    <text evidence="4">The sequence shown here is derived from an EMBL/GenBank/DDBJ whole genome shotgun (WGS) entry which is preliminary data.</text>
</comment>
<dbReference type="RefSeq" id="WP_307278385.1">
    <property type="nucleotide sequence ID" value="NZ_JAUSVX010000011.1"/>
</dbReference>
<sequence>MKLKSVSIAVSALVLGVVASLATLPVQAGTLDDIRARGFARAAIHNEPPYAFMTPDGTAAGVGPEVMTAVLKRLGVEQIDWVVTPFSTLIPGLKAGRWDVVAAQQSIFPERCQQVNFGNPTSTAAEALLVKAGNPKKLHSYDDIKNDPTAKVAVPTGSVQLKYLKAYGIPDDRIVLFSNHADAPELVLSGRVDAYTIEDAAADLLLRSGRVKGLEVADPFKIPVVDGKEVISYAGATFKKEDTDFVEAFNKELGAFEKTPDFAAIMDKNGLRPISAKRALAMTAAERCAGK</sequence>
<feature type="signal peptide" evidence="2">
    <location>
        <begin position="1"/>
        <end position="28"/>
    </location>
</feature>
<keyword evidence="1 2" id="KW-0732">Signal</keyword>
<dbReference type="CDD" id="cd01002">
    <property type="entry name" value="PBP2_Ehub_like"/>
    <property type="match status" value="1"/>
</dbReference>
<organism evidence="4 5">
    <name type="scientific">Labrys wisconsinensis</name>
    <dbReference type="NCBI Taxonomy" id="425677"/>
    <lineage>
        <taxon>Bacteria</taxon>
        <taxon>Pseudomonadati</taxon>
        <taxon>Pseudomonadota</taxon>
        <taxon>Alphaproteobacteria</taxon>
        <taxon>Hyphomicrobiales</taxon>
        <taxon>Xanthobacteraceae</taxon>
        <taxon>Labrys</taxon>
    </lineage>
</organism>